<feature type="compositionally biased region" description="Basic residues" evidence="2">
    <location>
        <begin position="686"/>
        <end position="696"/>
    </location>
</feature>
<feature type="compositionally biased region" description="Basic and acidic residues" evidence="2">
    <location>
        <begin position="104"/>
        <end position="117"/>
    </location>
</feature>
<feature type="compositionally biased region" description="Basic and acidic residues" evidence="2">
    <location>
        <begin position="671"/>
        <end position="685"/>
    </location>
</feature>
<keyword evidence="1" id="KW-0175">Coiled coil</keyword>
<dbReference type="Proteomes" id="UP000594262">
    <property type="component" value="Unplaced"/>
</dbReference>
<feature type="compositionally biased region" description="Basic and acidic residues" evidence="2">
    <location>
        <begin position="697"/>
        <end position="707"/>
    </location>
</feature>
<evidence type="ECO:0000256" key="1">
    <source>
        <dbReference type="SAM" id="Coils"/>
    </source>
</evidence>
<feature type="region of interest" description="Disordered" evidence="2">
    <location>
        <begin position="671"/>
        <end position="707"/>
    </location>
</feature>
<accession>A0A7M5WI31</accession>
<evidence type="ECO:0000313" key="4">
    <source>
        <dbReference type="Proteomes" id="UP000594262"/>
    </source>
</evidence>
<proteinExistence type="predicted"/>
<keyword evidence="4" id="KW-1185">Reference proteome</keyword>
<dbReference type="EnsemblMetazoa" id="CLYHEMT000612.1">
    <property type="protein sequence ID" value="CLYHEMP000612.1"/>
    <property type="gene ID" value="CLYHEMG000612"/>
</dbReference>
<evidence type="ECO:0000313" key="3">
    <source>
        <dbReference type="EnsemblMetazoa" id="CLYHEMP000612.1"/>
    </source>
</evidence>
<evidence type="ECO:0000256" key="2">
    <source>
        <dbReference type="SAM" id="MobiDB-lite"/>
    </source>
</evidence>
<feature type="region of interest" description="Disordered" evidence="2">
    <location>
        <begin position="93"/>
        <end position="117"/>
    </location>
</feature>
<feature type="coiled-coil region" evidence="1">
    <location>
        <begin position="274"/>
        <end position="308"/>
    </location>
</feature>
<reference evidence="3" key="1">
    <citation type="submission" date="2021-01" db="UniProtKB">
        <authorList>
            <consortium name="EnsemblMetazoa"/>
        </authorList>
    </citation>
    <scope>IDENTIFICATION</scope>
</reference>
<protein>
    <submittedName>
        <fullName evidence="3">Uncharacterized protein</fullName>
    </submittedName>
</protein>
<sequence>KLLSSLASQSGGFIEKNYQFTMWHAQPMMPGPQQPMYGGGNIHPYFYQQQVDVNQQIGAYLTEISAWRDTCFQKDVEMKSLKAKLLTVTANNEGLHHRRAQQKRLKEGSAEEGHQKELQDAEDRIGDLEATIQNEREEYKNFKVSELKKNRTLVLTKVKDSLSQVDLLKKKLSRTERQKKDLQNLLEQSGNLLGEQHEEKQKMIKELRQEKNDIHGQLKEYRVLLADREDKMKIQEAELADINNKKCVLKKKLFKATKEIKEINATIVHDQKNFKEQQKVLDDLKSINKKLRQENEKLQKRHTKILRQKEVHLKQTFEKSYQEKLEGMKTTHKQSMLKKDEELANQTEALVHAETLLAQMTEKQTVSEGIINQLKTENQILRMAKADAETMNVKVLDEKEKELACIKKVHGNQLKQLSDSQAVLEEEKNQLDIENNILRLAKGASDSMHATQMTEKEEELLQIKTAQEKEEKLRINELDKVNKLNETLRKEMSEAKSQHCEREKEDKLRINKLAEVNKLNESLKKEMTEAKSQHQLVLSKKEIDLEESKHIINKLNKHEQEKEKKINTMSKKLINLEKNLNVREIQIRSKLEEILKLKKSQTSNEKTIQTLKDTAEKQQNKLAGERRRINSLIKERDAYKHEAQSKSLELIKKSRKLDSTKEYLQQVKDNMEELQSQKEHDEMAKTSKKKRRKRTKKTADVKKTKQEENAITVNQTNKKNEERNAKCTNSKTDECNITKENILATKPVPESSGQPTFRTEKPETPQIVDTDNKKETERSWSLYDTSLMAFCFTLWFAMANICTYVSNDDPFW</sequence>
<dbReference type="AlphaFoldDB" id="A0A7M5WI31"/>
<feature type="coiled-coil region" evidence="1">
    <location>
        <begin position="343"/>
        <end position="579"/>
    </location>
</feature>
<organism evidence="3 4">
    <name type="scientific">Clytia hemisphaerica</name>
    <dbReference type="NCBI Taxonomy" id="252671"/>
    <lineage>
        <taxon>Eukaryota</taxon>
        <taxon>Metazoa</taxon>
        <taxon>Cnidaria</taxon>
        <taxon>Hydrozoa</taxon>
        <taxon>Hydroidolina</taxon>
        <taxon>Leptothecata</taxon>
        <taxon>Obeliida</taxon>
        <taxon>Clytiidae</taxon>
        <taxon>Clytia</taxon>
    </lineage>
</organism>
<name>A0A7M5WI31_9CNID</name>